<gene>
    <name evidence="16" type="ORF">IAC56_00885</name>
</gene>
<keyword evidence="8 13" id="KW-0548">Nucleotidyltransferase</keyword>
<evidence type="ECO:0000256" key="6">
    <source>
        <dbReference type="ARBA" id="ARBA00022679"/>
    </source>
</evidence>
<dbReference type="GO" id="GO:0005737">
    <property type="term" value="C:cytoplasm"/>
    <property type="evidence" value="ECO:0007669"/>
    <property type="project" value="UniProtKB-SubCell"/>
</dbReference>
<dbReference type="GO" id="GO:0061710">
    <property type="term" value="F:L-threonylcarbamoyladenylate synthase"/>
    <property type="evidence" value="ECO:0007669"/>
    <property type="project" value="UniProtKB-EC"/>
</dbReference>
<feature type="binding site" evidence="14">
    <location>
        <position position="182"/>
    </location>
    <ligand>
        <name>L-threonine</name>
        <dbReference type="ChEBI" id="CHEBI:57926"/>
    </ligand>
</feature>
<comment type="similarity">
    <text evidence="2 13">Belongs to the SUA5 family.</text>
</comment>
<feature type="binding site" evidence="14">
    <location>
        <position position="140"/>
    </location>
    <ligand>
        <name>ATP</name>
        <dbReference type="ChEBI" id="CHEBI:30616"/>
    </ligand>
</feature>
<keyword evidence="5 13" id="KW-0963">Cytoplasm</keyword>
<proteinExistence type="inferred from homology"/>
<evidence type="ECO:0000256" key="12">
    <source>
        <dbReference type="ARBA" id="ARBA00048366"/>
    </source>
</evidence>
<feature type="binding site" evidence="14">
    <location>
        <position position="231"/>
    </location>
    <ligand>
        <name>ATP</name>
        <dbReference type="ChEBI" id="CHEBI:30616"/>
    </ligand>
</feature>
<comment type="subcellular location">
    <subcellularLocation>
        <location evidence="1 13">Cytoplasm</location>
    </subcellularLocation>
</comment>
<evidence type="ECO:0000313" key="16">
    <source>
        <dbReference type="EMBL" id="HIU36826.1"/>
    </source>
</evidence>
<comment type="caution">
    <text evidence="16">The sequence shown here is derived from an EMBL/GenBank/DDBJ whole genome shotgun (WGS) entry which is preliminary data.</text>
</comment>
<feature type="binding site" evidence="14">
    <location>
        <position position="28"/>
    </location>
    <ligand>
        <name>L-threonine</name>
        <dbReference type="ChEBI" id="CHEBI:57926"/>
    </ligand>
</feature>
<name>A0A9D1IHH3_9BURK</name>
<evidence type="ECO:0000256" key="10">
    <source>
        <dbReference type="ARBA" id="ARBA00022840"/>
    </source>
</evidence>
<dbReference type="Pfam" id="PF01300">
    <property type="entry name" value="Sua5_yciO_yrdC"/>
    <property type="match status" value="1"/>
</dbReference>
<dbReference type="InterPro" id="IPR005145">
    <property type="entry name" value="Sua5_C"/>
</dbReference>
<feature type="binding site" evidence="14">
    <location>
        <position position="148"/>
    </location>
    <ligand>
        <name>ATP</name>
        <dbReference type="ChEBI" id="CHEBI:30616"/>
    </ligand>
</feature>
<dbReference type="AlphaFoldDB" id="A0A9D1IHH3"/>
<dbReference type="Pfam" id="PF03481">
    <property type="entry name" value="Sua5_C"/>
    <property type="match status" value="1"/>
</dbReference>
<dbReference type="FunFam" id="3.90.870.10:FF:000009">
    <property type="entry name" value="Threonylcarbamoyl-AMP synthase, putative"/>
    <property type="match status" value="1"/>
</dbReference>
<dbReference type="EMBL" id="DVMY01000020">
    <property type="protein sequence ID" value="HIU36826.1"/>
    <property type="molecule type" value="Genomic_DNA"/>
</dbReference>
<feature type="binding site" evidence="14">
    <location>
        <position position="60"/>
    </location>
    <ligand>
        <name>L-threonine</name>
        <dbReference type="ChEBI" id="CHEBI:57926"/>
    </ligand>
</feature>
<feature type="binding site" evidence="14">
    <location>
        <position position="196"/>
    </location>
    <ligand>
        <name>ATP</name>
        <dbReference type="ChEBI" id="CHEBI:30616"/>
    </ligand>
</feature>
<dbReference type="GO" id="GO:0003725">
    <property type="term" value="F:double-stranded RNA binding"/>
    <property type="evidence" value="ECO:0007669"/>
    <property type="project" value="UniProtKB-UniRule"/>
</dbReference>
<evidence type="ECO:0000256" key="9">
    <source>
        <dbReference type="ARBA" id="ARBA00022741"/>
    </source>
</evidence>
<dbReference type="InterPro" id="IPR006070">
    <property type="entry name" value="Sua5-like_dom"/>
</dbReference>
<dbReference type="PANTHER" id="PTHR17490:SF16">
    <property type="entry name" value="THREONYLCARBAMOYL-AMP SYNTHASE"/>
    <property type="match status" value="1"/>
</dbReference>
<organism evidence="16 17">
    <name type="scientific">Candidatus Aphodousia faecigallinarum</name>
    <dbReference type="NCBI Taxonomy" id="2840677"/>
    <lineage>
        <taxon>Bacteria</taxon>
        <taxon>Pseudomonadati</taxon>
        <taxon>Pseudomonadota</taxon>
        <taxon>Betaproteobacteria</taxon>
        <taxon>Burkholderiales</taxon>
        <taxon>Sutterellaceae</taxon>
        <taxon>Sutterellaceae incertae sedis</taxon>
        <taxon>Candidatus Aphodousia</taxon>
    </lineage>
</organism>
<dbReference type="InterPro" id="IPR038385">
    <property type="entry name" value="Sua5/YwlC_C"/>
</dbReference>
<evidence type="ECO:0000256" key="5">
    <source>
        <dbReference type="ARBA" id="ARBA00022490"/>
    </source>
</evidence>
<keyword evidence="9 13" id="KW-0547">Nucleotide-binding</keyword>
<evidence type="ECO:0000256" key="3">
    <source>
        <dbReference type="ARBA" id="ARBA00012584"/>
    </source>
</evidence>
<dbReference type="GO" id="GO:0005524">
    <property type="term" value="F:ATP binding"/>
    <property type="evidence" value="ECO:0007669"/>
    <property type="project" value="UniProtKB-UniRule"/>
</dbReference>
<dbReference type="EC" id="2.7.7.87" evidence="3 13"/>
<evidence type="ECO:0000256" key="4">
    <source>
        <dbReference type="ARBA" id="ARBA00015492"/>
    </source>
</evidence>
<accession>A0A9D1IHH3</accession>
<evidence type="ECO:0000256" key="7">
    <source>
        <dbReference type="ARBA" id="ARBA00022694"/>
    </source>
</evidence>
<dbReference type="NCBIfam" id="TIGR00057">
    <property type="entry name" value="L-threonylcarbamoyladenylate synthase"/>
    <property type="match status" value="1"/>
</dbReference>
<dbReference type="PIRSF" id="PIRSF004930">
    <property type="entry name" value="Tln_factor_SUA5"/>
    <property type="match status" value="1"/>
</dbReference>
<dbReference type="Gene3D" id="3.40.50.11030">
    <property type="entry name" value="Threonylcarbamoyl-AMP synthase, C-terminal domain"/>
    <property type="match status" value="1"/>
</dbReference>
<evidence type="ECO:0000256" key="8">
    <source>
        <dbReference type="ARBA" id="ARBA00022695"/>
    </source>
</evidence>
<comment type="function">
    <text evidence="13">Required for the formation of a threonylcarbamoyl group on adenosine at position 37 (t(6)A37) in tRNAs that read codons beginning with adenine.</text>
</comment>
<keyword evidence="10 13" id="KW-0067">ATP-binding</keyword>
<evidence type="ECO:0000256" key="2">
    <source>
        <dbReference type="ARBA" id="ARBA00007663"/>
    </source>
</evidence>
<dbReference type="Proteomes" id="UP000824083">
    <property type="component" value="Unassembled WGS sequence"/>
</dbReference>
<sequence>MQPVDERAIRAAVDVLECSGLVAIPTETVYGLAANAEDEKAVKKIFEAKNRPTTHPLIVHITGEEALDHWARDIPQNAYVLARRFWPGPLTMILKKSDSVGNWITGGQDSVGLRCPSHPWAVSLIKAFAGKHHRGLAAPSANTFGRISPTTAQHVRDDLGEKPKGKVDFILDGGECEVGVESTIINLTGEHPEILRHGAITRNMLEEALGCAVPDGGKDSPRVSGSLKSHYAPKTKVILSDDITGDIQKFSDKKIAVMASSNVMQQTPDNVLKWFVAPENAADYMHVLYVRLHELDQVGAELILIETPPTGDAWNAVQDRLSRASA</sequence>
<keyword evidence="7 13" id="KW-0819">tRNA processing</keyword>
<evidence type="ECO:0000256" key="14">
    <source>
        <dbReference type="PIRSR" id="PIRSR004930-1"/>
    </source>
</evidence>
<protein>
    <recommendedName>
        <fullName evidence="4 13">Threonylcarbamoyl-AMP synthase</fullName>
        <shortName evidence="13">TC-AMP synthase</shortName>
        <ecNumber evidence="3 13">2.7.7.87</ecNumber>
    </recommendedName>
    <alternativeName>
        <fullName evidence="11 13">L-threonylcarbamoyladenylate synthase</fullName>
    </alternativeName>
</protein>
<feature type="binding site" evidence="14">
    <location>
        <position position="114"/>
    </location>
    <ligand>
        <name>L-threonine</name>
        <dbReference type="ChEBI" id="CHEBI:57926"/>
    </ligand>
</feature>
<dbReference type="InterPro" id="IPR050156">
    <property type="entry name" value="TC-AMP_synthase_SUA5"/>
</dbReference>
<dbReference type="GO" id="GO:0000049">
    <property type="term" value="F:tRNA binding"/>
    <property type="evidence" value="ECO:0007669"/>
    <property type="project" value="TreeGrafter"/>
</dbReference>
<dbReference type="GO" id="GO:0006450">
    <property type="term" value="P:regulation of translational fidelity"/>
    <property type="evidence" value="ECO:0007669"/>
    <property type="project" value="TreeGrafter"/>
</dbReference>
<evidence type="ECO:0000259" key="15">
    <source>
        <dbReference type="PROSITE" id="PS51163"/>
    </source>
</evidence>
<feature type="binding site" evidence="14">
    <location>
        <position position="138"/>
    </location>
    <ligand>
        <name>L-threonine</name>
        <dbReference type="ChEBI" id="CHEBI:57926"/>
    </ligand>
</feature>
<comment type="catalytic activity">
    <reaction evidence="12 13">
        <text>L-threonine + hydrogencarbonate + ATP = L-threonylcarbamoyladenylate + diphosphate + H2O</text>
        <dbReference type="Rhea" id="RHEA:36407"/>
        <dbReference type="ChEBI" id="CHEBI:15377"/>
        <dbReference type="ChEBI" id="CHEBI:17544"/>
        <dbReference type="ChEBI" id="CHEBI:30616"/>
        <dbReference type="ChEBI" id="CHEBI:33019"/>
        <dbReference type="ChEBI" id="CHEBI:57926"/>
        <dbReference type="ChEBI" id="CHEBI:73682"/>
        <dbReference type="EC" id="2.7.7.87"/>
    </reaction>
</comment>
<dbReference type="InterPro" id="IPR017945">
    <property type="entry name" value="DHBP_synth_RibB-like_a/b_dom"/>
</dbReference>
<dbReference type="SUPFAM" id="SSF55821">
    <property type="entry name" value="YrdC/RibB"/>
    <property type="match status" value="1"/>
</dbReference>
<dbReference type="PANTHER" id="PTHR17490">
    <property type="entry name" value="SUA5"/>
    <property type="match status" value="1"/>
</dbReference>
<reference evidence="16" key="2">
    <citation type="journal article" date="2021" name="PeerJ">
        <title>Extensive microbial diversity within the chicken gut microbiome revealed by metagenomics and culture.</title>
        <authorList>
            <person name="Gilroy R."/>
            <person name="Ravi A."/>
            <person name="Getino M."/>
            <person name="Pursley I."/>
            <person name="Horton D.L."/>
            <person name="Alikhan N.F."/>
            <person name="Baker D."/>
            <person name="Gharbi K."/>
            <person name="Hall N."/>
            <person name="Watson M."/>
            <person name="Adriaenssens E.M."/>
            <person name="Foster-Nyarko E."/>
            <person name="Jarju S."/>
            <person name="Secka A."/>
            <person name="Antonio M."/>
            <person name="Oren A."/>
            <person name="Chaudhuri R.R."/>
            <person name="La Ragione R."/>
            <person name="Hildebrand F."/>
            <person name="Pallen M.J."/>
        </authorList>
    </citation>
    <scope>NUCLEOTIDE SEQUENCE</scope>
    <source>
        <strain evidence="16">7463</strain>
    </source>
</reference>
<evidence type="ECO:0000256" key="13">
    <source>
        <dbReference type="PIRNR" id="PIRNR004930"/>
    </source>
</evidence>
<feature type="binding site" evidence="14">
    <location>
        <position position="51"/>
    </location>
    <ligand>
        <name>ATP</name>
        <dbReference type="ChEBI" id="CHEBI:30616"/>
    </ligand>
</feature>
<dbReference type="Gene3D" id="3.90.870.10">
    <property type="entry name" value="DHBP synthase"/>
    <property type="match status" value="1"/>
</dbReference>
<reference evidence="16" key="1">
    <citation type="submission" date="2020-10" db="EMBL/GenBank/DDBJ databases">
        <authorList>
            <person name="Gilroy R."/>
        </authorList>
    </citation>
    <scope>NUCLEOTIDE SEQUENCE</scope>
    <source>
        <strain evidence="16">7463</strain>
    </source>
</reference>
<keyword evidence="6 13" id="KW-0808">Transferase</keyword>
<evidence type="ECO:0000256" key="1">
    <source>
        <dbReference type="ARBA" id="ARBA00004496"/>
    </source>
</evidence>
<dbReference type="PROSITE" id="PS51163">
    <property type="entry name" value="YRDC"/>
    <property type="match status" value="1"/>
</dbReference>
<dbReference type="InterPro" id="IPR010923">
    <property type="entry name" value="T(6)A37_SUA5"/>
</dbReference>
<evidence type="ECO:0000313" key="17">
    <source>
        <dbReference type="Proteomes" id="UP000824083"/>
    </source>
</evidence>
<evidence type="ECO:0000256" key="11">
    <source>
        <dbReference type="ARBA" id="ARBA00029774"/>
    </source>
</evidence>
<feature type="domain" description="YrdC-like" evidence="15">
    <location>
        <begin position="6"/>
        <end position="200"/>
    </location>
</feature>
<dbReference type="GO" id="GO:0008033">
    <property type="term" value="P:tRNA processing"/>
    <property type="evidence" value="ECO:0007669"/>
    <property type="project" value="UniProtKB-KW"/>
</dbReference>